<dbReference type="EMBL" id="FXBJ01000002">
    <property type="protein sequence ID" value="SMH26654.1"/>
    <property type="molecule type" value="Genomic_DNA"/>
</dbReference>
<dbReference type="Proteomes" id="UP000193435">
    <property type="component" value="Unassembled WGS sequence"/>
</dbReference>
<evidence type="ECO:0000313" key="1">
    <source>
        <dbReference type="EMBL" id="SMH26654.1"/>
    </source>
</evidence>
<evidence type="ECO:0000313" key="2">
    <source>
        <dbReference type="Proteomes" id="UP000193435"/>
    </source>
</evidence>
<dbReference type="InterPro" id="IPR044668">
    <property type="entry name" value="PuuD-like"/>
</dbReference>
<dbReference type="Pfam" id="PF07722">
    <property type="entry name" value="Peptidase_C26"/>
    <property type="match status" value="1"/>
</dbReference>
<dbReference type="InterPro" id="IPR011697">
    <property type="entry name" value="Peptidase_C26"/>
</dbReference>
<dbReference type="PANTHER" id="PTHR43235">
    <property type="entry name" value="GLUTAMINE AMIDOTRANSFERASE PB2B2.05-RELATED"/>
    <property type="match status" value="1"/>
</dbReference>
<dbReference type="FunFam" id="3.40.50.880:FF:000030">
    <property type="entry name" value="Gamma-glutamyl-gamma-aminobutyrate hydrolase PuuD"/>
    <property type="match status" value="1"/>
</dbReference>
<keyword evidence="2" id="KW-1185">Reference proteome</keyword>
<protein>
    <submittedName>
        <fullName evidence="1">Putative glutamine amidotransferase</fullName>
    </submittedName>
</protein>
<dbReference type="Gene3D" id="3.40.50.880">
    <property type="match status" value="1"/>
</dbReference>
<proteinExistence type="predicted"/>
<dbReference type="STRING" id="1073423.SAMN04488700_0216"/>
<keyword evidence="1" id="KW-0315">Glutamine amidotransferase</keyword>
<dbReference type="SUPFAM" id="SSF52317">
    <property type="entry name" value="Class I glutamine amidotransferase-like"/>
    <property type="match status" value="1"/>
</dbReference>
<dbReference type="GO" id="GO:0005829">
    <property type="term" value="C:cytosol"/>
    <property type="evidence" value="ECO:0007669"/>
    <property type="project" value="TreeGrafter"/>
</dbReference>
<gene>
    <name evidence="1" type="ORF">SAMN04488700_0216</name>
</gene>
<dbReference type="RefSeq" id="WP_085558582.1">
    <property type="nucleotide sequence ID" value="NZ_FOAH01000017.1"/>
</dbReference>
<dbReference type="OrthoDB" id="9813383at2"/>
<dbReference type="GO" id="GO:0033969">
    <property type="term" value="F:gamma-glutamyl-gamma-aminobutyrate hydrolase activity"/>
    <property type="evidence" value="ECO:0007669"/>
    <property type="project" value="TreeGrafter"/>
</dbReference>
<organism evidence="1 2">
    <name type="scientific">Carnobacterium iners</name>
    <dbReference type="NCBI Taxonomy" id="1073423"/>
    <lineage>
        <taxon>Bacteria</taxon>
        <taxon>Bacillati</taxon>
        <taxon>Bacillota</taxon>
        <taxon>Bacilli</taxon>
        <taxon>Lactobacillales</taxon>
        <taxon>Carnobacteriaceae</taxon>
        <taxon>Carnobacterium</taxon>
    </lineage>
</organism>
<accession>A0A1X7MPV1</accession>
<keyword evidence="1" id="KW-0808">Transferase</keyword>
<sequence>MNKPLIGIPGNILRGLNETNGLPITYTPQGFVESIQAAKGVPFVFPISSPEDASYYIDQIDGLLLAGGQDVSPSLSGEEPHLKLEATEPARDTFEMALIKETLAQHKPILAICRGMQLLNVMYGGTLYQDLSDYKELSVQHIQQTYFNTGSHSVTLNPESQLGQIFGSTYLVNSYHHQAIKELADSFQAVAWSKDNLVEGFESTDTEQSIVAVQWHPELMLKEDTKMQRIFTDFVKKASVSY</sequence>
<dbReference type="CDD" id="cd01745">
    <property type="entry name" value="GATase1_2"/>
    <property type="match status" value="1"/>
</dbReference>
<dbReference type="AlphaFoldDB" id="A0A1X7MPV1"/>
<dbReference type="PANTHER" id="PTHR43235:SF1">
    <property type="entry name" value="GLUTAMINE AMIDOTRANSFERASE PB2B2.05-RELATED"/>
    <property type="match status" value="1"/>
</dbReference>
<name>A0A1X7MPV1_9LACT</name>
<reference evidence="1 2" key="1">
    <citation type="submission" date="2017-04" db="EMBL/GenBank/DDBJ databases">
        <authorList>
            <person name="Afonso C.L."/>
            <person name="Miller P.J."/>
            <person name="Scott M.A."/>
            <person name="Spackman E."/>
            <person name="Goraichik I."/>
            <person name="Dimitrov K.M."/>
            <person name="Suarez D.L."/>
            <person name="Swayne D.E."/>
        </authorList>
    </citation>
    <scope>NUCLEOTIDE SEQUENCE [LARGE SCALE GENOMIC DNA]</scope>
    <source>
        <strain evidence="1 2">LMG26642</strain>
    </source>
</reference>
<dbReference type="PROSITE" id="PS51273">
    <property type="entry name" value="GATASE_TYPE_1"/>
    <property type="match status" value="1"/>
</dbReference>
<dbReference type="GO" id="GO:0016740">
    <property type="term" value="F:transferase activity"/>
    <property type="evidence" value="ECO:0007669"/>
    <property type="project" value="UniProtKB-KW"/>
</dbReference>
<dbReference type="GO" id="GO:0006598">
    <property type="term" value="P:polyamine catabolic process"/>
    <property type="evidence" value="ECO:0007669"/>
    <property type="project" value="TreeGrafter"/>
</dbReference>
<dbReference type="InterPro" id="IPR029062">
    <property type="entry name" value="Class_I_gatase-like"/>
</dbReference>